<dbReference type="Pfam" id="PF00271">
    <property type="entry name" value="Helicase_C"/>
    <property type="match status" value="1"/>
</dbReference>
<comment type="subcellular location">
    <subcellularLocation>
        <location evidence="1">Nucleus</location>
        <location evidence="1">Nucleolus</location>
    </subcellularLocation>
</comment>
<evidence type="ECO:0000259" key="15">
    <source>
        <dbReference type="PROSITE" id="PS51194"/>
    </source>
</evidence>
<evidence type="ECO:0000256" key="12">
    <source>
        <dbReference type="RuleBase" id="RU000492"/>
    </source>
</evidence>
<dbReference type="InterPro" id="IPR000629">
    <property type="entry name" value="RNA-helicase_DEAD-box_CS"/>
</dbReference>
<dbReference type="CDD" id="cd00268">
    <property type="entry name" value="DEADc"/>
    <property type="match status" value="1"/>
</dbReference>
<evidence type="ECO:0000256" key="10">
    <source>
        <dbReference type="ARBA" id="ARBA00023242"/>
    </source>
</evidence>
<dbReference type="InterPro" id="IPR027417">
    <property type="entry name" value="P-loop_NTPase"/>
</dbReference>
<dbReference type="GO" id="GO:0016787">
    <property type="term" value="F:hydrolase activity"/>
    <property type="evidence" value="ECO:0007669"/>
    <property type="project" value="UniProtKB-KW"/>
</dbReference>
<dbReference type="VEuPathDB" id="TriTrypDB:TvY486_0803260"/>
<feature type="transmembrane region" description="Helical" evidence="13">
    <location>
        <begin position="56"/>
        <end position="77"/>
    </location>
</feature>
<dbReference type="SMART" id="SM00490">
    <property type="entry name" value="HELICc"/>
    <property type="match status" value="1"/>
</dbReference>
<keyword evidence="6 12" id="KW-0547">Nucleotide-binding</keyword>
<evidence type="ECO:0000256" key="13">
    <source>
        <dbReference type="SAM" id="Phobius"/>
    </source>
</evidence>
<dbReference type="GO" id="GO:0005524">
    <property type="term" value="F:ATP binding"/>
    <property type="evidence" value="ECO:0007669"/>
    <property type="project" value="UniProtKB-KW"/>
</dbReference>
<dbReference type="InterPro" id="IPR011545">
    <property type="entry name" value="DEAD/DEAH_box_helicase_dom"/>
</dbReference>
<keyword evidence="13" id="KW-0472">Membrane</keyword>
<dbReference type="GO" id="GO:0003676">
    <property type="term" value="F:nucleic acid binding"/>
    <property type="evidence" value="ECO:0007669"/>
    <property type="project" value="InterPro"/>
</dbReference>
<dbReference type="CDD" id="cd18787">
    <property type="entry name" value="SF2_C_DEAD"/>
    <property type="match status" value="1"/>
</dbReference>
<feature type="domain" description="Helicase ATP-binding" evidence="14">
    <location>
        <begin position="308"/>
        <end position="515"/>
    </location>
</feature>
<evidence type="ECO:0000256" key="11">
    <source>
        <dbReference type="ARBA" id="ARBA00037449"/>
    </source>
</evidence>
<dbReference type="SMART" id="SM00487">
    <property type="entry name" value="DEXDc"/>
    <property type="match status" value="1"/>
</dbReference>
<accession>G0U0W5</accession>
<dbReference type="GO" id="GO:0003724">
    <property type="term" value="F:RNA helicase activity"/>
    <property type="evidence" value="ECO:0007669"/>
    <property type="project" value="UniProtKB-EC"/>
</dbReference>
<dbReference type="InterPro" id="IPR044742">
    <property type="entry name" value="DEAD/DEAH_RhlB"/>
</dbReference>
<gene>
    <name evidence="16" type="ORF">TVY486_0803260</name>
</gene>
<evidence type="ECO:0000256" key="4">
    <source>
        <dbReference type="ARBA" id="ARBA00022517"/>
    </source>
</evidence>
<evidence type="ECO:0000259" key="14">
    <source>
        <dbReference type="PROSITE" id="PS51192"/>
    </source>
</evidence>
<dbReference type="EC" id="3.6.4.13" evidence="3"/>
<dbReference type="SUPFAM" id="SSF52540">
    <property type="entry name" value="P-loop containing nucleoside triphosphate hydrolases"/>
    <property type="match status" value="1"/>
</dbReference>
<dbReference type="AlphaFoldDB" id="G0U0W5"/>
<keyword evidence="13" id="KW-1133">Transmembrane helix</keyword>
<keyword evidence="9 12" id="KW-0067">ATP-binding</keyword>
<evidence type="ECO:0000256" key="6">
    <source>
        <dbReference type="ARBA" id="ARBA00022741"/>
    </source>
</evidence>
<reference evidence="16" key="1">
    <citation type="journal article" date="2012" name="Proc. Natl. Acad. Sci. U.S.A.">
        <title>Antigenic diversity is generated by distinct evolutionary mechanisms in African trypanosome species.</title>
        <authorList>
            <person name="Jackson A.P."/>
            <person name="Berry A."/>
            <person name="Aslett M."/>
            <person name="Allison H.C."/>
            <person name="Burton P."/>
            <person name="Vavrova-Anderson J."/>
            <person name="Brown R."/>
            <person name="Browne H."/>
            <person name="Corton N."/>
            <person name="Hauser H."/>
            <person name="Gamble J."/>
            <person name="Gilderthorp R."/>
            <person name="Marcello L."/>
            <person name="McQuillan J."/>
            <person name="Otto T.D."/>
            <person name="Quail M.A."/>
            <person name="Sanders M.J."/>
            <person name="van Tonder A."/>
            <person name="Ginger M.L."/>
            <person name="Field M.C."/>
            <person name="Barry J.D."/>
            <person name="Hertz-Fowler C."/>
            <person name="Berriman M."/>
        </authorList>
    </citation>
    <scope>NUCLEOTIDE SEQUENCE</scope>
    <source>
        <strain evidence="16">Y486</strain>
    </source>
</reference>
<evidence type="ECO:0000256" key="8">
    <source>
        <dbReference type="ARBA" id="ARBA00022806"/>
    </source>
</evidence>
<dbReference type="InterPro" id="IPR014001">
    <property type="entry name" value="Helicase_ATP-bd"/>
</dbReference>
<evidence type="ECO:0000256" key="2">
    <source>
        <dbReference type="ARBA" id="ARBA00009334"/>
    </source>
</evidence>
<feature type="domain" description="Helicase C-terminal" evidence="15">
    <location>
        <begin position="547"/>
        <end position="701"/>
    </location>
</feature>
<evidence type="ECO:0000256" key="1">
    <source>
        <dbReference type="ARBA" id="ARBA00004604"/>
    </source>
</evidence>
<organism evidence="16">
    <name type="scientific">Trypanosoma vivax (strain Y486)</name>
    <dbReference type="NCBI Taxonomy" id="1055687"/>
    <lineage>
        <taxon>Eukaryota</taxon>
        <taxon>Discoba</taxon>
        <taxon>Euglenozoa</taxon>
        <taxon>Kinetoplastea</taxon>
        <taxon>Metakinetoplastina</taxon>
        <taxon>Trypanosomatida</taxon>
        <taxon>Trypanosomatidae</taxon>
        <taxon>Trypanosoma</taxon>
        <taxon>Duttonella</taxon>
    </lineage>
</organism>
<dbReference type="EMBL" id="HE573024">
    <property type="protein sequence ID" value="CCC49718.1"/>
    <property type="molecule type" value="Genomic_DNA"/>
</dbReference>
<evidence type="ECO:0000256" key="5">
    <source>
        <dbReference type="ARBA" id="ARBA00022552"/>
    </source>
</evidence>
<dbReference type="Pfam" id="PF00270">
    <property type="entry name" value="DEAD"/>
    <property type="match status" value="1"/>
</dbReference>
<evidence type="ECO:0000256" key="3">
    <source>
        <dbReference type="ARBA" id="ARBA00012552"/>
    </source>
</evidence>
<dbReference type="PROSITE" id="PS51194">
    <property type="entry name" value="HELICASE_CTER"/>
    <property type="match status" value="1"/>
</dbReference>
<keyword evidence="7 12" id="KW-0378">Hydrolase</keyword>
<proteinExistence type="inferred from homology"/>
<comment type="similarity">
    <text evidence="2">Belongs to the DEAD box helicase family. DDX5/DBP2 subfamily.</text>
</comment>
<protein>
    <recommendedName>
        <fullName evidence="3">RNA helicase</fullName>
        <ecNumber evidence="3">3.6.4.13</ecNumber>
    </recommendedName>
</protein>
<dbReference type="PANTHER" id="PTHR47958">
    <property type="entry name" value="ATP-DEPENDENT RNA HELICASE DBP3"/>
    <property type="match status" value="1"/>
</dbReference>
<dbReference type="InterPro" id="IPR001650">
    <property type="entry name" value="Helicase_C-like"/>
</dbReference>
<evidence type="ECO:0000256" key="9">
    <source>
        <dbReference type="ARBA" id="ARBA00022840"/>
    </source>
</evidence>
<comment type="function">
    <text evidence="11">ATP-dependent RNA helicase required for 60S ribosomal subunit synthesis. Involved in efficient pre-rRNA processing, predominantly at site A3, which is necessary for the normal formation of 25S and 5.8S rRNAs.</text>
</comment>
<evidence type="ECO:0000256" key="7">
    <source>
        <dbReference type="ARBA" id="ARBA00022801"/>
    </source>
</evidence>
<name>G0U0W5_TRYVY</name>
<keyword evidence="8 12" id="KW-0347">Helicase</keyword>
<dbReference type="PROSITE" id="PS51192">
    <property type="entry name" value="HELICASE_ATP_BIND_1"/>
    <property type="match status" value="1"/>
</dbReference>
<keyword evidence="4" id="KW-0690">Ribosome biogenesis</keyword>
<keyword evidence="13" id="KW-0812">Transmembrane</keyword>
<dbReference type="PROSITE" id="PS00039">
    <property type="entry name" value="DEAD_ATP_HELICASE"/>
    <property type="match status" value="1"/>
</dbReference>
<keyword evidence="5" id="KW-0698">rRNA processing</keyword>
<sequence>MGAGFEHLAPPLAYQARRSGKCLAVYWCADKSHHILISEVAVTHRHPHKLLNLIKLSFIIIIFVIVVVVVVVVSAMMRRLLLAYNKNNRLNHVLGIWCGWQWQQLRLLKSPSVPNLGDTSSASLKCTTSVAKERKLDSCRQQQGCVDVATLEATSASLPVGSLTSLLPSGVPSELAVEESSTRVEGTSFDVPVVPSCCRATLALSPEVRDVCTHPHMPTSSFPTPPSASSSIRQTVESHVECTVPQPSIRDVSAVEGRIIVRDHMRNPVSIQRLESFDALFGKVPGWLSNGLMRSGFTTPSLVQSVAIPLFMRKHDVVGVAPTGSGKTVAFALPILASLFTQPSPDGRGVVSDAHSKRCGTVTEASEMTSPEAASEHVEPRALVLCPTRELVMQTRCVFSQLSDNVVRVKGIYGGQEREQQLSYLHLGGCEILVATPGRLCDFVEMGAVSLSKVDFLVVDEADRMLELGFSPQLEFIMSNIKKYRRRRQTTMWTATWNATVGGLAARFMLPERLLLEVDREHKVNTNIKQNLYAVQDASQRLKGIVKLYDEGVITRQQQVLIFVNHKEDAEKLAEELARALRAPPGLLEFLHGGMRQRRRELITRRFTNDEVRVLCATDVAARGIDVPGLAHVINFDLPAHVDAYVHRIGRTGRAGRTGMAHTFITAGDPRAPNIARFVALQCGGDGKLSEDIDTIVRNVELRGATELSRARYKSHAEVAGRDWRIPAGRKLINAQGSCYVRGVGRVVTLKRPAPQKSD</sequence>
<dbReference type="Gene3D" id="3.40.50.300">
    <property type="entry name" value="P-loop containing nucleotide triphosphate hydrolases"/>
    <property type="match status" value="2"/>
</dbReference>
<evidence type="ECO:0000313" key="16">
    <source>
        <dbReference type="EMBL" id="CCC49718.1"/>
    </source>
</evidence>
<keyword evidence="10" id="KW-0539">Nucleus</keyword>